<reference evidence="1" key="1">
    <citation type="submission" date="2022-07" db="EMBL/GenBank/DDBJ databases">
        <title>The genome of Lyophyllum shimeji provides insight into the initial evolution of ectomycorrhizal fungal genome.</title>
        <authorList>
            <person name="Kobayashi Y."/>
            <person name="Shibata T."/>
            <person name="Hirakawa H."/>
            <person name="Shigenobu S."/>
            <person name="Nishiyama T."/>
            <person name="Yamada A."/>
            <person name="Hasebe M."/>
            <person name="Kawaguchi M."/>
        </authorList>
    </citation>
    <scope>NUCLEOTIDE SEQUENCE</scope>
    <source>
        <strain evidence="1">AT787</strain>
    </source>
</reference>
<comment type="caution">
    <text evidence="1">The sequence shown here is derived from an EMBL/GenBank/DDBJ whole genome shotgun (WGS) entry which is preliminary data.</text>
</comment>
<dbReference type="EMBL" id="BRPK01000006">
    <property type="protein sequence ID" value="GLB39247.1"/>
    <property type="molecule type" value="Genomic_DNA"/>
</dbReference>
<dbReference type="Proteomes" id="UP001063166">
    <property type="component" value="Unassembled WGS sequence"/>
</dbReference>
<gene>
    <name evidence="1" type="ORF">LshimejAT787_0604090</name>
</gene>
<evidence type="ECO:0000313" key="2">
    <source>
        <dbReference type="Proteomes" id="UP001063166"/>
    </source>
</evidence>
<name>A0A9P3PMT7_LYOSH</name>
<dbReference type="AlphaFoldDB" id="A0A9P3PMT7"/>
<accession>A0A9P3PMT7</accession>
<keyword evidence="2" id="KW-1185">Reference proteome</keyword>
<protein>
    <submittedName>
        <fullName evidence="1">Uncharacterized protein</fullName>
    </submittedName>
</protein>
<proteinExistence type="predicted"/>
<sequence length="81" mass="9346">MLPEPGLTLDRLSEIQLIPRQIANVPCREWSGQRVAPTRVDLGRRGDRANSDDPRYRAEGTARCPWRLMAMRCSLFNTLHR</sequence>
<evidence type="ECO:0000313" key="1">
    <source>
        <dbReference type="EMBL" id="GLB39247.1"/>
    </source>
</evidence>
<organism evidence="1 2">
    <name type="scientific">Lyophyllum shimeji</name>
    <name type="common">Hon-shimeji</name>
    <name type="synonym">Tricholoma shimeji</name>
    <dbReference type="NCBI Taxonomy" id="47721"/>
    <lineage>
        <taxon>Eukaryota</taxon>
        <taxon>Fungi</taxon>
        <taxon>Dikarya</taxon>
        <taxon>Basidiomycota</taxon>
        <taxon>Agaricomycotina</taxon>
        <taxon>Agaricomycetes</taxon>
        <taxon>Agaricomycetidae</taxon>
        <taxon>Agaricales</taxon>
        <taxon>Tricholomatineae</taxon>
        <taxon>Lyophyllaceae</taxon>
        <taxon>Lyophyllum</taxon>
    </lineage>
</organism>